<organism evidence="3">
    <name type="scientific">Octactis speculum</name>
    <dbReference type="NCBI Taxonomy" id="3111310"/>
    <lineage>
        <taxon>Eukaryota</taxon>
        <taxon>Sar</taxon>
        <taxon>Stramenopiles</taxon>
        <taxon>Ochrophyta</taxon>
        <taxon>Dictyochophyceae</taxon>
        <taxon>Dictyochales</taxon>
        <taxon>Dictyochaceae</taxon>
        <taxon>Octactis</taxon>
    </lineage>
</organism>
<keyword evidence="2" id="KW-0472">Membrane</keyword>
<protein>
    <submittedName>
        <fullName evidence="3">Uncharacterized protein</fullName>
    </submittedName>
</protein>
<evidence type="ECO:0000256" key="2">
    <source>
        <dbReference type="SAM" id="Phobius"/>
    </source>
</evidence>
<reference evidence="3" key="1">
    <citation type="submission" date="2021-01" db="EMBL/GenBank/DDBJ databases">
        <authorList>
            <person name="Corre E."/>
            <person name="Pelletier E."/>
            <person name="Niang G."/>
            <person name="Scheremetjew M."/>
            <person name="Finn R."/>
            <person name="Kale V."/>
            <person name="Holt S."/>
            <person name="Cochrane G."/>
            <person name="Meng A."/>
            <person name="Brown T."/>
            <person name="Cohen L."/>
        </authorList>
    </citation>
    <scope>NUCLEOTIDE SEQUENCE</scope>
    <source>
        <strain evidence="3">CCMP1381</strain>
    </source>
</reference>
<keyword evidence="2" id="KW-0812">Transmembrane</keyword>
<feature type="transmembrane region" description="Helical" evidence="2">
    <location>
        <begin position="67"/>
        <end position="97"/>
    </location>
</feature>
<feature type="transmembrane region" description="Helical" evidence="2">
    <location>
        <begin position="118"/>
        <end position="137"/>
    </location>
</feature>
<dbReference type="AlphaFoldDB" id="A0A7S2CFM1"/>
<dbReference type="EMBL" id="HBGS01028532">
    <property type="protein sequence ID" value="CAD9424581.1"/>
    <property type="molecule type" value="Transcribed_RNA"/>
</dbReference>
<feature type="transmembrane region" description="Helical" evidence="2">
    <location>
        <begin position="27"/>
        <end position="47"/>
    </location>
</feature>
<sequence length="263" mass="28712">MLAADKQALESVLNQQSLQIREKELKFFVDNFGAVAGQAAMLAGFSFSGLVSTIEENHENTALRVAYYAVSSCALGLMILACANCTLINVLGVGLALRGPQGSMDRAVKEMAAERLTTFSIFSLGLILFHCTAILYANLTLEVWPAVMVSVVLSIFMIAFYTNTKRIYLRLKIPDAEMQTGQVIIGGYSVAEGAHVESNPLSGKAPNDTDMQAKMEKAVMEKALELVADMKKKENVEVSQLETPPEQNKRASFNFLRSNTSKD</sequence>
<feature type="transmembrane region" description="Helical" evidence="2">
    <location>
        <begin position="143"/>
        <end position="162"/>
    </location>
</feature>
<keyword evidence="2" id="KW-1133">Transmembrane helix</keyword>
<feature type="compositionally biased region" description="Polar residues" evidence="1">
    <location>
        <begin position="237"/>
        <end position="246"/>
    </location>
</feature>
<proteinExistence type="predicted"/>
<accession>A0A7S2CFM1</accession>
<evidence type="ECO:0000313" key="3">
    <source>
        <dbReference type="EMBL" id="CAD9424581.1"/>
    </source>
</evidence>
<feature type="region of interest" description="Disordered" evidence="1">
    <location>
        <begin position="236"/>
        <end position="263"/>
    </location>
</feature>
<evidence type="ECO:0000256" key="1">
    <source>
        <dbReference type="SAM" id="MobiDB-lite"/>
    </source>
</evidence>
<name>A0A7S2CFM1_9STRA</name>
<gene>
    <name evidence="3" type="ORF">DSPE1174_LOCUS14471</name>
</gene>